<evidence type="ECO:0000313" key="1">
    <source>
        <dbReference type="EMBL" id="POR50872.1"/>
    </source>
</evidence>
<protein>
    <submittedName>
        <fullName evidence="1">Uncharacterized protein</fullName>
    </submittedName>
</protein>
<dbReference type="AlphaFoldDB" id="A0A2S4M816"/>
<proteinExistence type="predicted"/>
<sequence length="181" mass="20625">MFGAIMRFRQRRRTVFHLSVLMYPVKQRQISKDLAGQLDRFVPAGLARGWNAPTTAAVIASAFMANMACQDLDLPRRERCLDQMRDHGPKDLVEELKWFVAVGQGEIVAADWDPFLYRFNFMNGLLAHWLIRENTIDIFTKSLFITLVTQAISGIDAQTMNERFDEICSQIGENASPSAVR</sequence>
<dbReference type="RefSeq" id="WP_103718978.1">
    <property type="nucleotide sequence ID" value="NZ_PQFZ01000008.1"/>
</dbReference>
<comment type="caution">
    <text evidence="1">The sequence shown here is derived from an EMBL/GenBank/DDBJ whole genome shotgun (WGS) entry which is preliminary data.</text>
</comment>
<evidence type="ECO:0000313" key="2">
    <source>
        <dbReference type="Proteomes" id="UP000236919"/>
    </source>
</evidence>
<dbReference type="EMBL" id="PQFZ01000008">
    <property type="protein sequence ID" value="POR50872.1"/>
    <property type="molecule type" value="Genomic_DNA"/>
</dbReference>
<gene>
    <name evidence="1" type="ORF">CYD53_108120</name>
</gene>
<name>A0A2S4M816_9HYPH</name>
<keyword evidence="2" id="KW-1185">Reference proteome</keyword>
<accession>A0A2S4M816</accession>
<organism evidence="1 2">
    <name type="scientific">Bosea psychrotolerans</name>
    <dbReference type="NCBI Taxonomy" id="1871628"/>
    <lineage>
        <taxon>Bacteria</taxon>
        <taxon>Pseudomonadati</taxon>
        <taxon>Pseudomonadota</taxon>
        <taxon>Alphaproteobacteria</taxon>
        <taxon>Hyphomicrobiales</taxon>
        <taxon>Boseaceae</taxon>
        <taxon>Bosea</taxon>
    </lineage>
</organism>
<dbReference type="Proteomes" id="UP000236919">
    <property type="component" value="Unassembled WGS sequence"/>
</dbReference>
<reference evidence="1 2" key="1">
    <citation type="submission" date="2018-01" db="EMBL/GenBank/DDBJ databases">
        <title>Genomic Encyclopedia of Type Strains, Phase III (KMG-III): the genomes of soil and plant-associated and newly described type strains.</title>
        <authorList>
            <person name="Whitman W."/>
        </authorList>
    </citation>
    <scope>NUCLEOTIDE SEQUENCE [LARGE SCALE GENOMIC DNA]</scope>
    <source>
        <strain evidence="1 2">1131</strain>
    </source>
</reference>